<dbReference type="PANTHER" id="PTHR36570:SF3">
    <property type="entry name" value="DISULFIDE BOND FORMATION PROTEIN B"/>
    <property type="match status" value="1"/>
</dbReference>
<dbReference type="RefSeq" id="WP_130557928.1">
    <property type="nucleotide sequence ID" value="NZ_AP028947.1"/>
</dbReference>
<dbReference type="Gene3D" id="1.20.1550.10">
    <property type="entry name" value="DsbB-like"/>
    <property type="match status" value="1"/>
</dbReference>
<protein>
    <submittedName>
        <fullName evidence="7">Disulfide bond formation protein B</fullName>
    </submittedName>
</protein>
<dbReference type="PANTHER" id="PTHR36570">
    <property type="entry name" value="DISULFIDE BOND FORMATION PROTEIN B"/>
    <property type="match status" value="1"/>
</dbReference>
<feature type="transmembrane region" description="Helical" evidence="6">
    <location>
        <begin position="42"/>
        <end position="59"/>
    </location>
</feature>
<feature type="transmembrane region" description="Helical" evidence="6">
    <location>
        <begin position="66"/>
        <end position="87"/>
    </location>
</feature>
<comment type="subcellular location">
    <subcellularLocation>
        <location evidence="1">Cell membrane</location>
        <topology evidence="1">Multi-pass membrane protein</topology>
    </subcellularLocation>
</comment>
<organism evidence="7 8">
    <name type="scientific">Limnobacter thiooxidans</name>
    <dbReference type="NCBI Taxonomy" id="131080"/>
    <lineage>
        <taxon>Bacteria</taxon>
        <taxon>Pseudomonadati</taxon>
        <taxon>Pseudomonadota</taxon>
        <taxon>Betaproteobacteria</taxon>
        <taxon>Burkholderiales</taxon>
        <taxon>Burkholderiaceae</taxon>
        <taxon>Limnobacter</taxon>
    </lineage>
</organism>
<dbReference type="AlphaFoldDB" id="A0AA86J052"/>
<keyword evidence="2" id="KW-1003">Cell membrane</keyword>
<evidence type="ECO:0000256" key="3">
    <source>
        <dbReference type="ARBA" id="ARBA00022692"/>
    </source>
</evidence>
<evidence type="ECO:0000256" key="2">
    <source>
        <dbReference type="ARBA" id="ARBA00022475"/>
    </source>
</evidence>
<keyword evidence="5 6" id="KW-0472">Membrane</keyword>
<gene>
    <name evidence="7" type="ORF">RGQ30_24450</name>
</gene>
<keyword evidence="4 6" id="KW-1133">Transmembrane helix</keyword>
<dbReference type="InterPro" id="IPR050183">
    <property type="entry name" value="DsbB"/>
</dbReference>
<dbReference type="KEGG" id="lto:RGQ30_24450"/>
<evidence type="ECO:0000313" key="7">
    <source>
        <dbReference type="EMBL" id="BET26944.1"/>
    </source>
</evidence>
<reference evidence="7 8" key="1">
    <citation type="submission" date="2023-10" db="EMBL/GenBank/DDBJ databases">
        <title>Complete Genome Sequence of Limnobacter thiooxidans CS-K2T, Isolated from freshwater lake sediments in Bavaria, Germany.</title>
        <authorList>
            <person name="Naruki M."/>
            <person name="Watanabe A."/>
            <person name="Warashina T."/>
            <person name="Morita T."/>
            <person name="Arakawa K."/>
        </authorList>
    </citation>
    <scope>NUCLEOTIDE SEQUENCE [LARGE SCALE GENOMIC DNA]</scope>
    <source>
        <strain evidence="7 8">CS-K2</strain>
    </source>
</reference>
<evidence type="ECO:0000256" key="5">
    <source>
        <dbReference type="ARBA" id="ARBA00023136"/>
    </source>
</evidence>
<dbReference type="Pfam" id="PF02600">
    <property type="entry name" value="DsbB"/>
    <property type="match status" value="1"/>
</dbReference>
<proteinExistence type="predicted"/>
<evidence type="ECO:0000256" key="6">
    <source>
        <dbReference type="SAM" id="Phobius"/>
    </source>
</evidence>
<name>A0AA86J052_9BURK</name>
<dbReference type="Proteomes" id="UP001329151">
    <property type="component" value="Chromosome"/>
</dbReference>
<feature type="transmembrane region" description="Helical" evidence="6">
    <location>
        <begin position="139"/>
        <end position="158"/>
    </location>
</feature>
<dbReference type="GO" id="GO:0006457">
    <property type="term" value="P:protein folding"/>
    <property type="evidence" value="ECO:0007669"/>
    <property type="project" value="InterPro"/>
</dbReference>
<dbReference type="InterPro" id="IPR023380">
    <property type="entry name" value="DsbB-like_sf"/>
</dbReference>
<evidence type="ECO:0000256" key="4">
    <source>
        <dbReference type="ARBA" id="ARBA00022989"/>
    </source>
</evidence>
<evidence type="ECO:0000256" key="1">
    <source>
        <dbReference type="ARBA" id="ARBA00004651"/>
    </source>
</evidence>
<dbReference type="InterPro" id="IPR003752">
    <property type="entry name" value="DiS_bond_form_DsbB/BdbC"/>
</dbReference>
<dbReference type="GO" id="GO:0005886">
    <property type="term" value="C:plasma membrane"/>
    <property type="evidence" value="ECO:0007669"/>
    <property type="project" value="UniProtKB-SubCell"/>
</dbReference>
<dbReference type="GO" id="GO:0015035">
    <property type="term" value="F:protein-disulfide reductase activity"/>
    <property type="evidence" value="ECO:0007669"/>
    <property type="project" value="InterPro"/>
</dbReference>
<dbReference type="SUPFAM" id="SSF158442">
    <property type="entry name" value="DsbB-like"/>
    <property type="match status" value="1"/>
</dbReference>
<sequence length="168" mass="18152">MMQHTSVKPWAALGFLISAGALAAALFFQISKDWFPCPLCIVQRYAYLATLLGFLGLGLSRKGGFVAGLFALLTLTGFIAGAGTAFYHVWVLSNPLQTCGVDPLQNTLNALPWVSLWPDMFTADGLCTEEYPPLLGLSLPMWSGIGFLAQGLVLLLALRSRKSVRGSW</sequence>
<evidence type="ECO:0000313" key="8">
    <source>
        <dbReference type="Proteomes" id="UP001329151"/>
    </source>
</evidence>
<keyword evidence="8" id="KW-1185">Reference proteome</keyword>
<keyword evidence="3 6" id="KW-0812">Transmembrane</keyword>
<accession>A0AA86J052</accession>
<dbReference type="EMBL" id="AP028947">
    <property type="protein sequence ID" value="BET26944.1"/>
    <property type="molecule type" value="Genomic_DNA"/>
</dbReference>
<feature type="transmembrane region" description="Helical" evidence="6">
    <location>
        <begin position="12"/>
        <end position="30"/>
    </location>
</feature>